<keyword evidence="7 12" id="KW-0862">Zinc</keyword>
<evidence type="ECO:0000256" key="8">
    <source>
        <dbReference type="ARBA" id="ARBA00023049"/>
    </source>
</evidence>
<reference evidence="17" key="1">
    <citation type="journal article" date="2019" name="bioRxiv">
        <title>The Genome of the Zebra Mussel, Dreissena polymorpha: A Resource for Invasive Species Research.</title>
        <authorList>
            <person name="McCartney M.A."/>
            <person name="Auch B."/>
            <person name="Kono T."/>
            <person name="Mallez S."/>
            <person name="Zhang Y."/>
            <person name="Obille A."/>
            <person name="Becker A."/>
            <person name="Abrahante J.E."/>
            <person name="Garbe J."/>
            <person name="Badalamenti J.P."/>
            <person name="Herman A."/>
            <person name="Mangelson H."/>
            <person name="Liachko I."/>
            <person name="Sullivan S."/>
            <person name="Sone E.D."/>
            <person name="Koren S."/>
            <person name="Silverstein K.A.T."/>
            <person name="Beckman K.B."/>
            <person name="Gohl D.M."/>
        </authorList>
    </citation>
    <scope>NUCLEOTIDE SEQUENCE</scope>
    <source>
        <strain evidence="17">Duluth1</strain>
        <tissue evidence="17">Whole animal</tissue>
    </source>
</reference>
<dbReference type="Proteomes" id="UP000828390">
    <property type="component" value="Unassembled WGS sequence"/>
</dbReference>
<feature type="disulfide bond" evidence="13">
    <location>
        <begin position="335"/>
        <end position="361"/>
    </location>
</feature>
<proteinExistence type="predicted"/>
<keyword evidence="8" id="KW-0482">Metalloprotease</keyword>
<feature type="chain" id="PRO_5039193949" description="Peptidase M12B domain-containing protein" evidence="15">
    <location>
        <begin position="27"/>
        <end position="1491"/>
    </location>
</feature>
<keyword evidence="12" id="KW-0106">Calcium</keyword>
<keyword evidence="9 13" id="KW-1015">Disulfide bond</keyword>
<dbReference type="GO" id="GO:0046872">
    <property type="term" value="F:metal ion binding"/>
    <property type="evidence" value="ECO:0007669"/>
    <property type="project" value="UniProtKB-KW"/>
</dbReference>
<dbReference type="GO" id="GO:0004222">
    <property type="term" value="F:metalloendopeptidase activity"/>
    <property type="evidence" value="ECO:0007669"/>
    <property type="project" value="InterPro"/>
</dbReference>
<comment type="caution">
    <text evidence="14">Lacks conserved residue(s) required for the propagation of feature annotation.</text>
</comment>
<keyword evidence="15" id="KW-0732">Signal</keyword>
<evidence type="ECO:0000313" key="18">
    <source>
        <dbReference type="Proteomes" id="UP000828390"/>
    </source>
</evidence>
<feature type="binding site" evidence="12 14">
    <location>
        <position position="318"/>
    </location>
    <ligand>
        <name>Zn(2+)</name>
        <dbReference type="ChEBI" id="CHEBI:29105"/>
        <note>catalytic</note>
    </ligand>
</feature>
<dbReference type="Pfam" id="PF00090">
    <property type="entry name" value="TSP_1"/>
    <property type="match status" value="1"/>
</dbReference>
<dbReference type="Pfam" id="PF01421">
    <property type="entry name" value="Reprolysin"/>
    <property type="match status" value="1"/>
</dbReference>
<organism evidence="17 18">
    <name type="scientific">Dreissena polymorpha</name>
    <name type="common">Zebra mussel</name>
    <name type="synonym">Mytilus polymorpha</name>
    <dbReference type="NCBI Taxonomy" id="45954"/>
    <lineage>
        <taxon>Eukaryota</taxon>
        <taxon>Metazoa</taxon>
        <taxon>Spiralia</taxon>
        <taxon>Lophotrochozoa</taxon>
        <taxon>Mollusca</taxon>
        <taxon>Bivalvia</taxon>
        <taxon>Autobranchia</taxon>
        <taxon>Heteroconchia</taxon>
        <taxon>Euheterodonta</taxon>
        <taxon>Imparidentia</taxon>
        <taxon>Neoheterodontei</taxon>
        <taxon>Myida</taxon>
        <taxon>Dreissenoidea</taxon>
        <taxon>Dreissenidae</taxon>
        <taxon>Dreissena</taxon>
    </lineage>
</organism>
<comment type="subcellular location">
    <subcellularLocation>
        <location evidence="1">Secreted</location>
    </subcellularLocation>
</comment>
<reference evidence="17" key="2">
    <citation type="submission" date="2020-11" db="EMBL/GenBank/DDBJ databases">
        <authorList>
            <person name="McCartney M.A."/>
            <person name="Auch B."/>
            <person name="Kono T."/>
            <person name="Mallez S."/>
            <person name="Becker A."/>
            <person name="Gohl D.M."/>
            <person name="Silverstein K.A.T."/>
            <person name="Koren S."/>
            <person name="Bechman K.B."/>
            <person name="Herman A."/>
            <person name="Abrahante J.E."/>
            <person name="Garbe J."/>
        </authorList>
    </citation>
    <scope>NUCLEOTIDE SEQUENCE</scope>
    <source>
        <strain evidence="17">Duluth1</strain>
        <tissue evidence="17">Whole animal</tissue>
    </source>
</reference>
<dbReference type="InterPro" id="IPR013273">
    <property type="entry name" value="ADAMTS/ADAMTS-like"/>
</dbReference>
<accession>A0A9D4RIT6</accession>
<evidence type="ECO:0000256" key="12">
    <source>
        <dbReference type="PIRSR" id="PIRSR613273-2"/>
    </source>
</evidence>
<dbReference type="InterPro" id="IPR000884">
    <property type="entry name" value="TSP1_rpt"/>
</dbReference>
<dbReference type="InterPro" id="IPR010294">
    <property type="entry name" value="ADAMTS_spacer1"/>
</dbReference>
<keyword evidence="6" id="KW-0378">Hydrolase</keyword>
<dbReference type="SUPFAM" id="SSF55486">
    <property type="entry name" value="Metalloproteases ('zincins'), catalytic domain"/>
    <property type="match status" value="1"/>
</dbReference>
<evidence type="ECO:0000256" key="10">
    <source>
        <dbReference type="ARBA" id="ARBA00023180"/>
    </source>
</evidence>
<comment type="caution">
    <text evidence="17">The sequence shown here is derived from an EMBL/GenBank/DDBJ whole genome shotgun (WGS) entry which is preliminary data.</text>
</comment>
<feature type="disulfide bond" evidence="13">
    <location>
        <begin position="449"/>
        <end position="462"/>
    </location>
</feature>
<dbReference type="Pfam" id="PF17771">
    <property type="entry name" value="ADAMTS_CR_2"/>
    <property type="match status" value="1"/>
</dbReference>
<feature type="disulfide bond" evidence="13">
    <location>
        <begin position="422"/>
        <end position="457"/>
    </location>
</feature>
<feature type="binding site" evidence="12">
    <location>
        <position position="274"/>
    </location>
    <ligand>
        <name>Ca(2+)</name>
        <dbReference type="ChEBI" id="CHEBI:29108"/>
        <label>1</label>
    </ligand>
</feature>
<evidence type="ECO:0000256" key="11">
    <source>
        <dbReference type="PIRSR" id="PIRSR613273-1"/>
    </source>
</evidence>
<dbReference type="InterPro" id="IPR050439">
    <property type="entry name" value="ADAMTS_ADAMTS-like"/>
</dbReference>
<dbReference type="PANTHER" id="PTHR13723:SF304">
    <property type="entry name" value="A DISINTEGRIN AND METALLOPROTEINASE WITH THROMBOSPONDIN MOTIFS 2-LIKE PROTEIN"/>
    <property type="match status" value="1"/>
</dbReference>
<dbReference type="Gene3D" id="3.40.390.10">
    <property type="entry name" value="Collagenase (Catalytic Domain)"/>
    <property type="match status" value="1"/>
</dbReference>
<feature type="disulfide bond" evidence="13">
    <location>
        <begin position="488"/>
        <end position="526"/>
    </location>
</feature>
<feature type="disulfide bond" evidence="13">
    <location>
        <begin position="499"/>
        <end position="511"/>
    </location>
</feature>
<feature type="binding site" evidence="12">
    <location>
        <position position="375"/>
    </location>
    <ligand>
        <name>Ca(2+)</name>
        <dbReference type="ChEBI" id="CHEBI:29108"/>
        <label>1</label>
    </ligand>
</feature>
<feature type="disulfide bond" evidence="13">
    <location>
        <begin position="256"/>
        <end position="302"/>
    </location>
</feature>
<dbReference type="Pfam" id="PF05986">
    <property type="entry name" value="ADAMTS_spacer1"/>
    <property type="match status" value="1"/>
</dbReference>
<feature type="disulfide bond" evidence="13">
    <location>
        <begin position="402"/>
        <end position="427"/>
    </location>
</feature>
<feature type="disulfide bond" evidence="13">
    <location>
        <begin position="484"/>
        <end position="521"/>
    </location>
</feature>
<evidence type="ECO:0000259" key="16">
    <source>
        <dbReference type="PROSITE" id="PS50215"/>
    </source>
</evidence>
<evidence type="ECO:0000256" key="5">
    <source>
        <dbReference type="ARBA" id="ARBA00022737"/>
    </source>
</evidence>
<dbReference type="GO" id="GO:0031012">
    <property type="term" value="C:extracellular matrix"/>
    <property type="evidence" value="ECO:0007669"/>
    <property type="project" value="TreeGrafter"/>
</dbReference>
<dbReference type="PANTHER" id="PTHR13723">
    <property type="entry name" value="ADAMTS A DISINTEGRIN AND METALLOPROTEASE WITH THROMBOSPONDIN MOTIFS PROTEASE"/>
    <property type="match status" value="1"/>
</dbReference>
<evidence type="ECO:0000256" key="14">
    <source>
        <dbReference type="PROSITE-ProRule" id="PRU00276"/>
    </source>
</evidence>
<dbReference type="InterPro" id="IPR001590">
    <property type="entry name" value="Peptidase_M12B"/>
</dbReference>
<comment type="cofactor">
    <cofactor evidence="12">
        <name>Zn(2+)</name>
        <dbReference type="ChEBI" id="CHEBI:29105"/>
    </cofactor>
    <text evidence="12">Binds 1 zinc ion per subunit.</text>
</comment>
<evidence type="ECO:0000256" key="1">
    <source>
        <dbReference type="ARBA" id="ARBA00004613"/>
    </source>
</evidence>
<feature type="disulfide bond" evidence="13">
    <location>
        <begin position="413"/>
        <end position="436"/>
    </location>
</feature>
<dbReference type="InterPro" id="IPR041645">
    <property type="entry name" value="ADAMTS_CR_2"/>
</dbReference>
<evidence type="ECO:0000256" key="4">
    <source>
        <dbReference type="ARBA" id="ARBA00022723"/>
    </source>
</evidence>
<evidence type="ECO:0000256" key="9">
    <source>
        <dbReference type="ARBA" id="ARBA00023157"/>
    </source>
</evidence>
<feature type="disulfide bond" evidence="13">
    <location>
        <begin position="296"/>
        <end position="375"/>
    </location>
</feature>
<dbReference type="GO" id="GO:0005576">
    <property type="term" value="C:extracellular region"/>
    <property type="evidence" value="ECO:0007669"/>
    <property type="project" value="UniProtKB-SubCell"/>
</dbReference>
<keyword evidence="5" id="KW-0677">Repeat</keyword>
<feature type="domain" description="Peptidase M12B" evidence="16">
    <location>
        <begin position="179"/>
        <end position="380"/>
    </location>
</feature>
<evidence type="ECO:0000256" key="6">
    <source>
        <dbReference type="ARBA" id="ARBA00022801"/>
    </source>
</evidence>
<feature type="binding site" evidence="12">
    <location>
        <position position="182"/>
    </location>
    <ligand>
        <name>Ca(2+)</name>
        <dbReference type="ChEBI" id="CHEBI:29108"/>
        <label>1</label>
    </ligand>
</feature>
<dbReference type="GO" id="GO:0030198">
    <property type="term" value="P:extracellular matrix organization"/>
    <property type="evidence" value="ECO:0007669"/>
    <property type="project" value="InterPro"/>
</dbReference>
<dbReference type="Gene3D" id="2.60.120.830">
    <property type="match status" value="1"/>
</dbReference>
<keyword evidence="4 12" id="KW-0479">Metal-binding</keyword>
<dbReference type="InterPro" id="IPR036383">
    <property type="entry name" value="TSP1_rpt_sf"/>
</dbReference>
<feature type="binding site" evidence="12 14">
    <location>
        <position position="328"/>
    </location>
    <ligand>
        <name>Zn(2+)</name>
        <dbReference type="ChEBI" id="CHEBI:29105"/>
        <note>catalytic</note>
    </ligand>
</feature>
<dbReference type="EMBL" id="JAIWYP010000002">
    <property type="protein sequence ID" value="KAH3869158.1"/>
    <property type="molecule type" value="Genomic_DNA"/>
</dbReference>
<dbReference type="SUPFAM" id="SSF82895">
    <property type="entry name" value="TSP-1 type 1 repeat"/>
    <property type="match status" value="8"/>
</dbReference>
<dbReference type="PROSITE" id="PS50215">
    <property type="entry name" value="ADAM_MEPRO"/>
    <property type="match status" value="1"/>
</dbReference>
<dbReference type="GO" id="GO:0006508">
    <property type="term" value="P:proteolysis"/>
    <property type="evidence" value="ECO:0007669"/>
    <property type="project" value="UniProtKB-KW"/>
</dbReference>
<dbReference type="FunFam" id="2.20.100.10:FF:000007">
    <property type="entry name" value="Thrombospondin 1"/>
    <property type="match status" value="1"/>
</dbReference>
<dbReference type="Gene3D" id="3.40.1620.60">
    <property type="match status" value="1"/>
</dbReference>
<dbReference type="SMART" id="SM00209">
    <property type="entry name" value="TSP1"/>
    <property type="match status" value="9"/>
</dbReference>
<dbReference type="Gene3D" id="2.20.100.10">
    <property type="entry name" value="Thrombospondin type-1 (TSP1) repeat"/>
    <property type="match status" value="6"/>
</dbReference>
<keyword evidence="2" id="KW-0964">Secreted</keyword>
<evidence type="ECO:0000256" key="13">
    <source>
        <dbReference type="PIRSR" id="PIRSR613273-3"/>
    </source>
</evidence>
<evidence type="ECO:0000256" key="7">
    <source>
        <dbReference type="ARBA" id="ARBA00022833"/>
    </source>
</evidence>
<dbReference type="Pfam" id="PF19030">
    <property type="entry name" value="TSP1_ADAMTS"/>
    <property type="match status" value="6"/>
</dbReference>
<name>A0A9D4RIT6_DREPO</name>
<evidence type="ECO:0000256" key="15">
    <source>
        <dbReference type="SAM" id="SignalP"/>
    </source>
</evidence>
<sequence>MDTFPCVIFGVCVTVLLSGVAEQANASPASQTHREVHIPKVISDNTANNSIVLVLKWRNIPLRMRLERHDIVTSVSVIEIQEEDNVTAAELLQDDSVFYQGSVIGRKFSFVAIQESKNGFIGFIQLPEEGLSVEPLGHPGPGELGEHVLESQGKSAPPPAAVVDRHIRRRRAAPTEFTKYLEVLVVVDTTVADFIGIEKVKTYILTLMNIVNTVYHDASLGVNIEVVTVKIMYMEKASEKSVVIVSDPQGTVDRFCHWVSAQAHRGAGTGTNHDVAVLLTRHKFTPAGYAPITGLCIPMRNCALVKDDGFTSAFVIAHEMAHVFGLWHDGHGNTCYGQAYTTSIMATVVQSSFNHYWWSGCSKTKMLEVLPYLTCLNNNPHTVVKETLPSPLGRGWSLDQQCRVEFGERATFCKIFGNIDPCGQMWCDDATRAYSCKTKNVVPLDGTQCGPTSHWYCQSGACGYRGNESPVQGGWSAWSGWSNCSAQCNIGFKRRSRVCTNPKPDFGGKECDGESDNTDTCIAQECTEYYDQRAAQCTAMDAVPVKGQTRTWRPYQITKESDRCKLTCVADGSSDVVTFDAFVDNGTPCSYDDPGQICIDGQCVPVGCDGVRGSDAKLDKCGLCRGNGSSCKTVTGNVHRTFKYGAAGGDHYERVMVLPEGARDIVIKETATLPHFISVEDTRYYTRVLNGDGAQGRSRPFVLEGAWFEYTNNQGHEKLSTKGPVHRNVNVLVYPMDWKIPASLDFAYTIDNNDFTWEKSKYTWKFEDWSPCSVTCGKGVQHIVYACTDKQKEVKVEDKLCDVIERRESKNHVCEMIDCDSLKYLWRMRRDYSACSATCGKEGVHYQLYECESIESGDTVDRIYCQNISEPISNEPCNRMECTAVLFKWNVTSDWSECTQTCGESGTQYQLFFCLKLTGDREPETVENRFCSDLKSPQEPRACNRLPCLSYKWRPTDTWHDCNASCGTDGVQLQKLVCKKYIGDKPISDVSAWFCRSEEKTTESRACNRRDCYRLKWVMSDIWSDCSQTCGQSAVRERRTQCRNVTYDDRETSLADKFCAEIEKPVVIENCNLPPCESFAWQPSERWGNCSKKCGDMGTQTRAYDCVKEGTETVISDENCAQKYVQKEVRECNRFPCHTFEWRTDDAWLPACRKTCQEEHVVKQMRNVKCMQIYLGGQEEVTDEYFCANLTKPDVIRKCENLNCTRSTWSMTNVGECNATCGVQGGQRRTAVCVTSEKNGGHETIADEHCPLPKPANISRPCYIESCYRYAPSGSGDSWGVCSVTCGGEGYQIQDGQCVRQNGPLSTPVPDSHCQEARVERNARTCHTASCGVLDWNAGPWSMCSKTCGAGQKKRVVFCGEPGGKADPSQCHGTAPSEYESCEEEKCPADNKEPECVRDKAAICKRATEVHCGHKSFFRVCCQTCARIQADDPHSEDNGGKPDCGGDRGSFCINATRRHCSFDAYRHVCCRSCARIQSSVDMRSYSNHSRR</sequence>
<keyword evidence="3" id="KW-0645">Protease</keyword>
<feature type="signal peptide" evidence="15">
    <location>
        <begin position="1"/>
        <end position="26"/>
    </location>
</feature>
<dbReference type="PRINTS" id="PR01857">
    <property type="entry name" value="ADAMTSFAMILY"/>
</dbReference>
<feature type="binding site" evidence="12">
    <location>
        <position position="182"/>
    </location>
    <ligand>
        <name>Ca(2+)</name>
        <dbReference type="ChEBI" id="CHEBI:29108"/>
        <label>2</label>
    </ligand>
</feature>
<gene>
    <name evidence="17" type="ORF">DPMN_032319</name>
</gene>
<feature type="binding site" evidence="12 14">
    <location>
        <position position="322"/>
    </location>
    <ligand>
        <name>Zn(2+)</name>
        <dbReference type="ChEBI" id="CHEBI:29105"/>
        <note>catalytic</note>
    </ligand>
</feature>
<keyword evidence="10" id="KW-0325">Glycoprotein</keyword>
<evidence type="ECO:0000256" key="2">
    <source>
        <dbReference type="ARBA" id="ARBA00022525"/>
    </source>
</evidence>
<dbReference type="PROSITE" id="PS50092">
    <property type="entry name" value="TSP1"/>
    <property type="match status" value="7"/>
</dbReference>
<evidence type="ECO:0000256" key="3">
    <source>
        <dbReference type="ARBA" id="ARBA00022670"/>
    </source>
</evidence>
<dbReference type="InterPro" id="IPR024079">
    <property type="entry name" value="MetalloPept_cat_dom_sf"/>
</dbReference>
<keyword evidence="18" id="KW-1185">Reference proteome</keyword>
<feature type="active site" evidence="11 14">
    <location>
        <position position="319"/>
    </location>
</feature>
<protein>
    <recommendedName>
        <fullName evidence="16">Peptidase M12B domain-containing protein</fullName>
    </recommendedName>
</protein>
<evidence type="ECO:0000313" key="17">
    <source>
        <dbReference type="EMBL" id="KAH3869158.1"/>
    </source>
</evidence>